<evidence type="ECO:0000313" key="3">
    <source>
        <dbReference type="EMBL" id="CAB4043407.1"/>
    </source>
</evidence>
<feature type="non-terminal residue" evidence="3">
    <location>
        <position position="125"/>
    </location>
</feature>
<comment type="caution">
    <text evidence="3">The sequence shown here is derived from an EMBL/GenBank/DDBJ whole genome shotgun (WGS) entry which is preliminary data.</text>
</comment>
<dbReference type="Proteomes" id="UP001152795">
    <property type="component" value="Unassembled WGS sequence"/>
</dbReference>
<dbReference type="EMBL" id="CACRXK020032286">
    <property type="protein sequence ID" value="CAB4043407.1"/>
    <property type="molecule type" value="Genomic_DNA"/>
</dbReference>
<dbReference type="PANTHER" id="PTHR47331:SF1">
    <property type="entry name" value="GAG-LIKE PROTEIN"/>
    <property type="match status" value="1"/>
</dbReference>
<dbReference type="InterPro" id="IPR040676">
    <property type="entry name" value="DUF5641"/>
</dbReference>
<reference evidence="3" key="1">
    <citation type="submission" date="2020-04" db="EMBL/GenBank/DDBJ databases">
        <authorList>
            <person name="Alioto T."/>
            <person name="Alioto T."/>
            <person name="Gomez Garrido J."/>
        </authorList>
    </citation>
    <scope>NUCLEOTIDE SEQUENCE</scope>
    <source>
        <strain evidence="3">A484AB</strain>
    </source>
</reference>
<sequence>KAKYLRSCKDALWKRWSSEYLTALRERHRCDRDGKSSNLGVGDVVIVRSDERNRAKWPLGIVEKLFPGKDGVARAVKLRAELSCDKRPATPETLNPEAPPFRPKRDAAVAGDLRNKDILRNEQEH</sequence>
<proteinExistence type="predicted"/>
<dbReference type="AlphaFoldDB" id="A0A6S7KEZ8"/>
<accession>A0A6S7KEZ8</accession>
<name>A0A6S7KEZ8_PARCT</name>
<organism evidence="3 4">
    <name type="scientific">Paramuricea clavata</name>
    <name type="common">Red gorgonian</name>
    <name type="synonym">Violescent sea-whip</name>
    <dbReference type="NCBI Taxonomy" id="317549"/>
    <lineage>
        <taxon>Eukaryota</taxon>
        <taxon>Metazoa</taxon>
        <taxon>Cnidaria</taxon>
        <taxon>Anthozoa</taxon>
        <taxon>Octocorallia</taxon>
        <taxon>Malacalcyonacea</taxon>
        <taxon>Plexauridae</taxon>
        <taxon>Paramuricea</taxon>
    </lineage>
</organism>
<dbReference type="Pfam" id="PF18701">
    <property type="entry name" value="DUF5641"/>
    <property type="match status" value="1"/>
</dbReference>
<evidence type="ECO:0000259" key="2">
    <source>
        <dbReference type="Pfam" id="PF18701"/>
    </source>
</evidence>
<evidence type="ECO:0000256" key="1">
    <source>
        <dbReference type="SAM" id="MobiDB-lite"/>
    </source>
</evidence>
<feature type="domain" description="DUF5641" evidence="2">
    <location>
        <begin position="3"/>
        <end position="89"/>
    </location>
</feature>
<dbReference type="OrthoDB" id="5967017at2759"/>
<feature type="region of interest" description="Disordered" evidence="1">
    <location>
        <begin position="85"/>
        <end position="125"/>
    </location>
</feature>
<gene>
    <name evidence="3" type="ORF">PACLA_8A014163</name>
</gene>
<evidence type="ECO:0000313" key="4">
    <source>
        <dbReference type="Proteomes" id="UP001152795"/>
    </source>
</evidence>
<feature type="compositionally biased region" description="Basic and acidic residues" evidence="1">
    <location>
        <begin position="103"/>
        <end position="125"/>
    </location>
</feature>
<protein>
    <recommendedName>
        <fullName evidence="2">DUF5641 domain-containing protein</fullName>
    </recommendedName>
</protein>
<keyword evidence="4" id="KW-1185">Reference proteome</keyword>
<dbReference type="PANTHER" id="PTHR47331">
    <property type="entry name" value="PHD-TYPE DOMAIN-CONTAINING PROTEIN"/>
    <property type="match status" value="1"/>
</dbReference>